<feature type="compositionally biased region" description="Basic and acidic residues" evidence="1">
    <location>
        <begin position="148"/>
        <end position="158"/>
    </location>
</feature>
<dbReference type="Proteomes" id="UP001499841">
    <property type="component" value="Unassembled WGS sequence"/>
</dbReference>
<dbReference type="InterPro" id="IPR015946">
    <property type="entry name" value="KH_dom-like_a/b"/>
</dbReference>
<evidence type="ECO:0000313" key="3">
    <source>
        <dbReference type="Proteomes" id="UP001499841"/>
    </source>
</evidence>
<dbReference type="EMBL" id="BAABBA010000015">
    <property type="protein sequence ID" value="GAA4288554.1"/>
    <property type="molecule type" value="Genomic_DNA"/>
</dbReference>
<reference evidence="3" key="1">
    <citation type="journal article" date="2019" name="Int. J. Syst. Evol. Microbiol.">
        <title>The Global Catalogue of Microorganisms (GCM) 10K type strain sequencing project: providing services to taxonomists for standard genome sequencing and annotation.</title>
        <authorList>
            <consortium name="The Broad Institute Genomics Platform"/>
            <consortium name="The Broad Institute Genome Sequencing Center for Infectious Disease"/>
            <person name="Wu L."/>
            <person name="Ma J."/>
        </authorList>
    </citation>
    <scope>NUCLEOTIDE SEQUENCE [LARGE SCALE GENOMIC DNA]</scope>
    <source>
        <strain evidence="3">JCM 17459</strain>
    </source>
</reference>
<dbReference type="InterPro" id="IPR036102">
    <property type="entry name" value="OsmC/Ohrsf"/>
</dbReference>
<dbReference type="RefSeq" id="WP_345042625.1">
    <property type="nucleotide sequence ID" value="NZ_BAABBA010000015.1"/>
</dbReference>
<accession>A0ABP8EX22</accession>
<evidence type="ECO:0000313" key="2">
    <source>
        <dbReference type="EMBL" id="GAA4288554.1"/>
    </source>
</evidence>
<comment type="caution">
    <text evidence="2">The sequence shown here is derived from an EMBL/GenBank/DDBJ whole genome shotgun (WGS) entry which is preliminary data.</text>
</comment>
<keyword evidence="3" id="KW-1185">Reference proteome</keyword>
<dbReference type="Pfam" id="PF02566">
    <property type="entry name" value="OsmC"/>
    <property type="match status" value="1"/>
</dbReference>
<dbReference type="InterPro" id="IPR003718">
    <property type="entry name" value="OsmC/Ohr_fam"/>
</dbReference>
<feature type="region of interest" description="Disordered" evidence="1">
    <location>
        <begin position="139"/>
        <end position="158"/>
    </location>
</feature>
<sequence length="158" mass="16055">MGFEVEVRNVDGQVTALGSAGPHTVVVDRPPEAGGGGRGFSGGELLHLAVAGCVSNDLFREAAARGIALERVVVRVDGGFAGEPARSTGISYDVEISGGADDEALRALVEHVEAVAEIPATLRAGTPVTLAHVAVTAGTRRRPGHAVGRQDDLGRDGG</sequence>
<name>A0ABP8EX22_9MICO</name>
<evidence type="ECO:0000256" key="1">
    <source>
        <dbReference type="SAM" id="MobiDB-lite"/>
    </source>
</evidence>
<proteinExistence type="predicted"/>
<dbReference type="SUPFAM" id="SSF82784">
    <property type="entry name" value="OsmC-like"/>
    <property type="match status" value="1"/>
</dbReference>
<protein>
    <submittedName>
        <fullName evidence="2">OsmC family protein</fullName>
    </submittedName>
</protein>
<organism evidence="2 3">
    <name type="scientific">Georgenia daeguensis</name>
    <dbReference type="NCBI Taxonomy" id="908355"/>
    <lineage>
        <taxon>Bacteria</taxon>
        <taxon>Bacillati</taxon>
        <taxon>Actinomycetota</taxon>
        <taxon>Actinomycetes</taxon>
        <taxon>Micrococcales</taxon>
        <taxon>Bogoriellaceae</taxon>
        <taxon>Georgenia</taxon>
    </lineage>
</organism>
<dbReference type="Gene3D" id="3.30.300.20">
    <property type="match status" value="1"/>
</dbReference>
<gene>
    <name evidence="2" type="ORF">GCM10022262_29140</name>
</gene>